<dbReference type="InterPro" id="IPR035069">
    <property type="entry name" value="TTHA1013/TTHA0281-like"/>
</dbReference>
<dbReference type="EMBL" id="BQNZ01000001">
    <property type="protein sequence ID" value="GKH71500.1"/>
    <property type="molecule type" value="Genomic_DNA"/>
</dbReference>
<organism evidence="1 2">
    <name type="scientific">Parabacteroides merdae</name>
    <dbReference type="NCBI Taxonomy" id="46503"/>
    <lineage>
        <taxon>Bacteria</taxon>
        <taxon>Pseudomonadati</taxon>
        <taxon>Bacteroidota</taxon>
        <taxon>Bacteroidia</taxon>
        <taxon>Bacteroidales</taxon>
        <taxon>Tannerellaceae</taxon>
        <taxon>Parabacteroides</taxon>
    </lineage>
</organism>
<dbReference type="Proteomes" id="UP001055114">
    <property type="component" value="Unassembled WGS sequence"/>
</dbReference>
<reference evidence="1" key="1">
    <citation type="submission" date="2022-01" db="EMBL/GenBank/DDBJ databases">
        <title>Novel bile acid biosynthetic pathways are enriched in the microbiome of centenarians.</title>
        <authorList>
            <person name="Sato Y."/>
            <person name="Atarashi K."/>
            <person name="Plichta R.D."/>
            <person name="Arai Y."/>
            <person name="Sasajima S."/>
            <person name="Kearney M.S."/>
            <person name="Suda W."/>
            <person name="Takeshita K."/>
            <person name="Sasaki T."/>
            <person name="Okamoto S."/>
            <person name="Skelly N.A."/>
            <person name="Okamura Y."/>
            <person name="Vlamakis H."/>
            <person name="Li Y."/>
            <person name="Tanoue T."/>
            <person name="Takei H."/>
            <person name="Nittono H."/>
            <person name="Narushima S."/>
            <person name="Irie J."/>
            <person name="Itoh H."/>
            <person name="Moriya K."/>
            <person name="Sugiura Y."/>
            <person name="Suematsu M."/>
            <person name="Moritoki N."/>
            <person name="Shibata S."/>
            <person name="Littman R.D."/>
            <person name="Fischbach A.M."/>
            <person name="Uwamino Y."/>
            <person name="Inoue T."/>
            <person name="Honda A."/>
            <person name="Hattori M."/>
            <person name="Murai T."/>
            <person name="Xavier J.R."/>
            <person name="Hirose N."/>
            <person name="Honda K."/>
        </authorList>
    </citation>
    <scope>NUCLEOTIDE SEQUENCE</scope>
    <source>
        <strain evidence="1">CE91-St3</strain>
    </source>
</reference>
<protein>
    <recommendedName>
        <fullName evidence="3">Type II toxin-antitoxin system HicB family antitoxin</fullName>
    </recommendedName>
</protein>
<evidence type="ECO:0000313" key="1">
    <source>
        <dbReference type="EMBL" id="GKH71500.1"/>
    </source>
</evidence>
<dbReference type="AlphaFoldDB" id="A0AA37KA70"/>
<accession>A0AA37KA70</accession>
<evidence type="ECO:0008006" key="3">
    <source>
        <dbReference type="Google" id="ProtNLM"/>
    </source>
</evidence>
<comment type="caution">
    <text evidence="1">The sequence shown here is derived from an EMBL/GenBank/DDBJ whole genome shotgun (WGS) entry which is preliminary data.</text>
</comment>
<evidence type="ECO:0000313" key="2">
    <source>
        <dbReference type="Proteomes" id="UP001055114"/>
    </source>
</evidence>
<sequence>MGALIDEIKNGTIMKKIKAIIEKANDGGISIYSEDVNGAYGFGLTEQEAKNDFLSVLEEQAEYYKEKHGEFPVWYKSGYSVSYIYDLSGFFEAFPFINASKFAKEIGLNESVMRKYKGKIVTASEKQKAIIQEGYNNILKRMEAVRF</sequence>
<name>A0AA37KA70_9BACT</name>
<dbReference type="SUPFAM" id="SSF143100">
    <property type="entry name" value="TTHA1013/TTHA0281-like"/>
    <property type="match status" value="1"/>
</dbReference>
<proteinExistence type="predicted"/>
<gene>
    <name evidence="1" type="ORF">CE91St3_13630</name>
</gene>